<dbReference type="EMBL" id="JACHHU010000021">
    <property type="protein sequence ID" value="MBB6543937.1"/>
    <property type="molecule type" value="Genomic_DNA"/>
</dbReference>
<keyword evidence="1" id="KW-0732">Signal</keyword>
<proteinExistence type="predicted"/>
<accession>A0A7X0NI74</accession>
<evidence type="ECO:0000256" key="1">
    <source>
        <dbReference type="SAM" id="SignalP"/>
    </source>
</evidence>
<organism evidence="2 3">
    <name type="scientific">Thalassotalea piscium</name>
    <dbReference type="NCBI Taxonomy" id="1230533"/>
    <lineage>
        <taxon>Bacteria</taxon>
        <taxon>Pseudomonadati</taxon>
        <taxon>Pseudomonadota</taxon>
        <taxon>Gammaproteobacteria</taxon>
        <taxon>Alteromonadales</taxon>
        <taxon>Colwelliaceae</taxon>
        <taxon>Thalassotalea</taxon>
    </lineage>
</organism>
<protein>
    <submittedName>
        <fullName evidence="2">Putative HicB family RNase H-like nuclease</fullName>
    </submittedName>
</protein>
<comment type="caution">
    <text evidence="2">The sequence shown here is derived from an EMBL/GenBank/DDBJ whole genome shotgun (WGS) entry which is preliminary data.</text>
</comment>
<dbReference type="AlphaFoldDB" id="A0A7X0NI74"/>
<feature type="chain" id="PRO_5031305373" evidence="1">
    <location>
        <begin position="21"/>
        <end position="82"/>
    </location>
</feature>
<feature type="signal peptide" evidence="1">
    <location>
        <begin position="1"/>
        <end position="20"/>
    </location>
</feature>
<evidence type="ECO:0000313" key="2">
    <source>
        <dbReference type="EMBL" id="MBB6543937.1"/>
    </source>
</evidence>
<dbReference type="RefSeq" id="WP_184424706.1">
    <property type="nucleotide sequence ID" value="NZ_AP027362.1"/>
</dbReference>
<reference evidence="2 3" key="1">
    <citation type="submission" date="2020-08" db="EMBL/GenBank/DDBJ databases">
        <title>Genomic Encyclopedia of Type Strains, Phase IV (KMG-IV): sequencing the most valuable type-strain genomes for metagenomic binning, comparative biology and taxonomic classification.</title>
        <authorList>
            <person name="Goeker M."/>
        </authorList>
    </citation>
    <scope>NUCLEOTIDE SEQUENCE [LARGE SCALE GENOMIC DNA]</scope>
    <source>
        <strain evidence="2 3">DSM 26287</strain>
    </source>
</reference>
<dbReference type="Proteomes" id="UP000537141">
    <property type="component" value="Unassembled WGS sequence"/>
</dbReference>
<name>A0A7X0NI74_9GAMM</name>
<evidence type="ECO:0000313" key="3">
    <source>
        <dbReference type="Proteomes" id="UP000537141"/>
    </source>
</evidence>
<gene>
    <name evidence="2" type="ORF">HNQ55_002461</name>
</gene>
<sequence>MKKILFAGLFLTLFSSVSYSEESQVELKQAPKEYVLAVLKTCQEYAVEDEIEKDELAKYLLSCVNDELESEDYFPIKVLPKI</sequence>
<keyword evidence="3" id="KW-1185">Reference proteome</keyword>